<dbReference type="InterPro" id="IPR000866">
    <property type="entry name" value="AhpC/TSA"/>
</dbReference>
<dbReference type="AlphaFoldDB" id="A0A8J7FEJ9"/>
<evidence type="ECO:0000313" key="2">
    <source>
        <dbReference type="EMBL" id="MBE9398632.1"/>
    </source>
</evidence>
<dbReference type="PANTHER" id="PTHR42852">
    <property type="entry name" value="THIOL:DISULFIDE INTERCHANGE PROTEIN DSBE"/>
    <property type="match status" value="1"/>
</dbReference>
<comment type="caution">
    <text evidence="2">The sequence shown here is derived from an EMBL/GenBank/DDBJ whole genome shotgun (WGS) entry which is preliminary data.</text>
</comment>
<dbReference type="Proteomes" id="UP000640333">
    <property type="component" value="Unassembled WGS sequence"/>
</dbReference>
<dbReference type="Gene3D" id="3.40.30.10">
    <property type="entry name" value="Glutaredoxin"/>
    <property type="match status" value="1"/>
</dbReference>
<dbReference type="PANTHER" id="PTHR42852:SF17">
    <property type="entry name" value="THIOREDOXIN-LIKE PROTEIN HI_1115"/>
    <property type="match status" value="1"/>
</dbReference>
<dbReference type="SUPFAM" id="SSF52833">
    <property type="entry name" value="Thioredoxin-like"/>
    <property type="match status" value="1"/>
</dbReference>
<dbReference type="Pfam" id="PF00578">
    <property type="entry name" value="AhpC-TSA"/>
    <property type="match status" value="1"/>
</dbReference>
<proteinExistence type="predicted"/>
<evidence type="ECO:0000259" key="1">
    <source>
        <dbReference type="PROSITE" id="PS51352"/>
    </source>
</evidence>
<feature type="domain" description="Thioredoxin" evidence="1">
    <location>
        <begin position="39"/>
        <end position="180"/>
    </location>
</feature>
<dbReference type="RefSeq" id="WP_193954294.1">
    <property type="nucleotide sequence ID" value="NZ_JADEYS010000016.1"/>
</dbReference>
<gene>
    <name evidence="2" type="ORF">IOQ59_15345</name>
</gene>
<accession>A0A8J7FEJ9</accession>
<sequence>MKGFLAKRLTNPKWWLSQLKTLLLITVVVTAISLYQQRNMVSGSAPEQITYTVTGERYDLSEQYKQGPMLVYFWGSWCGICSLTSPAVSDIAESVAGTGSSVLTVALSSGDDRDVQAYLDKHNYGFTTLNDPSGEISRRWGVAITPSIFYLNPKGEIVLVSSGLSSEWGMRIKLWLAGFL</sequence>
<dbReference type="InterPro" id="IPR013766">
    <property type="entry name" value="Thioredoxin_domain"/>
</dbReference>
<dbReference type="EMBL" id="JADEYS010000016">
    <property type="protein sequence ID" value="MBE9398632.1"/>
    <property type="molecule type" value="Genomic_DNA"/>
</dbReference>
<dbReference type="GO" id="GO:0016491">
    <property type="term" value="F:oxidoreductase activity"/>
    <property type="evidence" value="ECO:0007669"/>
    <property type="project" value="InterPro"/>
</dbReference>
<dbReference type="PROSITE" id="PS51352">
    <property type="entry name" value="THIOREDOXIN_2"/>
    <property type="match status" value="1"/>
</dbReference>
<keyword evidence="3" id="KW-1185">Reference proteome</keyword>
<dbReference type="InterPro" id="IPR036249">
    <property type="entry name" value="Thioredoxin-like_sf"/>
</dbReference>
<dbReference type="InterPro" id="IPR050553">
    <property type="entry name" value="Thioredoxin_ResA/DsbE_sf"/>
</dbReference>
<protein>
    <submittedName>
        <fullName evidence="2">Protein disulfide oxidoreductase</fullName>
    </submittedName>
</protein>
<reference evidence="2" key="1">
    <citation type="submission" date="2020-10" db="EMBL/GenBank/DDBJ databases">
        <title>Bacterium isolated from coastal waters sediment.</title>
        <authorList>
            <person name="Chen R.-J."/>
            <person name="Lu D.-C."/>
            <person name="Zhu K.-L."/>
            <person name="Du Z.-J."/>
        </authorList>
    </citation>
    <scope>NUCLEOTIDE SEQUENCE</scope>
    <source>
        <strain evidence="2">N1Y112</strain>
    </source>
</reference>
<name>A0A8J7FEJ9_9GAMM</name>
<dbReference type="CDD" id="cd03011">
    <property type="entry name" value="TlpA_like_ScsD_MtbDsbE"/>
    <property type="match status" value="1"/>
</dbReference>
<dbReference type="GO" id="GO:0016209">
    <property type="term" value="F:antioxidant activity"/>
    <property type="evidence" value="ECO:0007669"/>
    <property type="project" value="InterPro"/>
</dbReference>
<evidence type="ECO:0000313" key="3">
    <source>
        <dbReference type="Proteomes" id="UP000640333"/>
    </source>
</evidence>
<organism evidence="2 3">
    <name type="scientific">Pontibacterium sinense</name>
    <dbReference type="NCBI Taxonomy" id="2781979"/>
    <lineage>
        <taxon>Bacteria</taxon>
        <taxon>Pseudomonadati</taxon>
        <taxon>Pseudomonadota</taxon>
        <taxon>Gammaproteobacteria</taxon>
        <taxon>Oceanospirillales</taxon>
        <taxon>Oceanospirillaceae</taxon>
        <taxon>Pontibacterium</taxon>
    </lineage>
</organism>